<accession>A0A938WVI0</accession>
<keyword evidence="9" id="KW-1185">Reference proteome</keyword>
<dbReference type="SMART" id="SM00387">
    <property type="entry name" value="HATPase_c"/>
    <property type="match status" value="1"/>
</dbReference>
<dbReference type="Pfam" id="PF00072">
    <property type="entry name" value="Response_reg"/>
    <property type="match status" value="1"/>
</dbReference>
<organism evidence="8 9">
    <name type="scientific">Marseilla massiliensis</name>
    <dbReference type="NCBI Taxonomy" id="1841864"/>
    <lineage>
        <taxon>Bacteria</taxon>
        <taxon>Pseudomonadati</taxon>
        <taxon>Bacteroidota</taxon>
        <taxon>Bacteroidia</taxon>
        <taxon>Bacteroidales</taxon>
        <taxon>Prevotellaceae</taxon>
        <taxon>Marseilla</taxon>
    </lineage>
</organism>
<dbReference type="PROSITE" id="PS50110">
    <property type="entry name" value="RESPONSE_REGULATORY"/>
    <property type="match status" value="1"/>
</dbReference>
<dbReference type="AlphaFoldDB" id="A0A938WVI0"/>
<dbReference type="InterPro" id="IPR036890">
    <property type="entry name" value="HATPase_C_sf"/>
</dbReference>
<evidence type="ECO:0000313" key="8">
    <source>
        <dbReference type="EMBL" id="MBM6674958.1"/>
    </source>
</evidence>
<dbReference type="SUPFAM" id="SSF47226">
    <property type="entry name" value="Histidine-containing phosphotransfer domain, HPT domain"/>
    <property type="match status" value="1"/>
</dbReference>
<dbReference type="InterPro" id="IPR036641">
    <property type="entry name" value="HPT_dom_sf"/>
</dbReference>
<dbReference type="InterPro" id="IPR001789">
    <property type="entry name" value="Sig_transdc_resp-reg_receiver"/>
</dbReference>
<reference evidence="8" key="1">
    <citation type="submission" date="2020-08" db="EMBL/GenBank/DDBJ databases">
        <authorList>
            <person name="Cejkova D."/>
            <person name="Kubasova T."/>
            <person name="Jahodarova E."/>
            <person name="Rychlik I."/>
        </authorList>
    </citation>
    <scope>NUCLEOTIDE SEQUENCE</scope>
    <source>
        <strain evidence="8">An824</strain>
    </source>
</reference>
<dbReference type="Gene3D" id="3.30.565.10">
    <property type="entry name" value="Histidine kinase-like ATPase, C-terminal domain"/>
    <property type="match status" value="1"/>
</dbReference>
<dbReference type="InterPro" id="IPR005467">
    <property type="entry name" value="His_kinase_dom"/>
</dbReference>
<evidence type="ECO:0000259" key="6">
    <source>
        <dbReference type="PROSITE" id="PS50109"/>
    </source>
</evidence>
<dbReference type="PRINTS" id="PR00344">
    <property type="entry name" value="BCTRLSENSOR"/>
</dbReference>
<evidence type="ECO:0000259" key="7">
    <source>
        <dbReference type="PROSITE" id="PS50110"/>
    </source>
</evidence>
<dbReference type="GO" id="GO:0009927">
    <property type="term" value="F:histidine phosphotransfer kinase activity"/>
    <property type="evidence" value="ECO:0007669"/>
    <property type="project" value="TreeGrafter"/>
</dbReference>
<comment type="catalytic activity">
    <reaction evidence="1">
        <text>ATP + protein L-histidine = ADP + protein N-phospho-L-histidine.</text>
        <dbReference type="EC" id="2.7.13.3"/>
    </reaction>
</comment>
<keyword evidence="5" id="KW-0597">Phosphoprotein</keyword>
<sequence length="400" mass="43597">MAFPDALLDGISDDFRRKANAKALMFEYECEGCGVAVKGDADKLEQVMDNILSNAVKFTNAGIVGFKAVYGGGNLVVEISDTGIGMDEETLERVFRPFERAAQDVNSDGFGLGLAITKGLMNALGGSLNVESELGKGSMFRLKLPLTETDEEVAAVEVHAVAFAMLPKRVLVVDDDCILLKVIEDMLGRNGVECTACRNAREAVEALGKADYDIVLTDVQMPDTDGFGLLKLLRTADIGCSRTMPVAVMTARGDGDSGVYLQAGFCGCLHKPFSMKRLTAFLSSCVSSENRRPKFNFEGLLEHTGDRRHMLEVLLRQSETDKSDMEKALALLDREALRAVTHRMLSAWSFLGADGLIESFRKILVDASVNDESIRNETAKLVYAIECLIGEVKALIENEK</sequence>
<reference evidence="8" key="2">
    <citation type="journal article" date="2021" name="Sci. Rep.">
        <title>The distribution of antibiotic resistance genes in chicken gut microbiota commensals.</title>
        <authorList>
            <person name="Juricova H."/>
            <person name="Matiasovicova J."/>
            <person name="Kubasova T."/>
            <person name="Cejkova D."/>
            <person name="Rychlik I."/>
        </authorList>
    </citation>
    <scope>NUCLEOTIDE SEQUENCE</scope>
    <source>
        <strain evidence="8">An824</strain>
    </source>
</reference>
<evidence type="ECO:0000256" key="2">
    <source>
        <dbReference type="ARBA" id="ARBA00012438"/>
    </source>
</evidence>
<evidence type="ECO:0000256" key="5">
    <source>
        <dbReference type="PROSITE-ProRule" id="PRU00169"/>
    </source>
</evidence>
<dbReference type="PROSITE" id="PS50109">
    <property type="entry name" value="HIS_KIN"/>
    <property type="match status" value="1"/>
</dbReference>
<dbReference type="GO" id="GO:0000155">
    <property type="term" value="F:phosphorelay sensor kinase activity"/>
    <property type="evidence" value="ECO:0007669"/>
    <property type="project" value="TreeGrafter"/>
</dbReference>
<evidence type="ECO:0000256" key="4">
    <source>
        <dbReference type="ARBA" id="ARBA00022777"/>
    </source>
</evidence>
<protein>
    <recommendedName>
        <fullName evidence="2">histidine kinase</fullName>
        <ecNumber evidence="2">2.7.13.3</ecNumber>
    </recommendedName>
</protein>
<evidence type="ECO:0000256" key="1">
    <source>
        <dbReference type="ARBA" id="ARBA00000085"/>
    </source>
</evidence>
<comment type="caution">
    <text evidence="8">The sequence shown here is derived from an EMBL/GenBank/DDBJ whole genome shotgun (WGS) entry which is preliminary data.</text>
</comment>
<dbReference type="SUPFAM" id="SSF52172">
    <property type="entry name" value="CheY-like"/>
    <property type="match status" value="1"/>
</dbReference>
<dbReference type="SMART" id="SM00448">
    <property type="entry name" value="REC"/>
    <property type="match status" value="1"/>
</dbReference>
<name>A0A938WVI0_9BACT</name>
<dbReference type="Gene3D" id="3.40.50.2300">
    <property type="match status" value="1"/>
</dbReference>
<proteinExistence type="predicted"/>
<dbReference type="Proteomes" id="UP000706891">
    <property type="component" value="Unassembled WGS sequence"/>
</dbReference>
<evidence type="ECO:0000313" key="9">
    <source>
        <dbReference type="Proteomes" id="UP000706891"/>
    </source>
</evidence>
<feature type="modified residue" description="4-aspartylphosphate" evidence="5">
    <location>
        <position position="218"/>
    </location>
</feature>
<dbReference type="PANTHER" id="PTHR43047">
    <property type="entry name" value="TWO-COMPONENT HISTIDINE PROTEIN KINASE"/>
    <property type="match status" value="1"/>
</dbReference>
<dbReference type="InterPro" id="IPR004358">
    <property type="entry name" value="Sig_transdc_His_kin-like_C"/>
</dbReference>
<dbReference type="InterPro" id="IPR011006">
    <property type="entry name" value="CheY-like_superfamily"/>
</dbReference>
<keyword evidence="4" id="KW-0418">Kinase</keyword>
<keyword evidence="3" id="KW-0808">Transferase</keyword>
<dbReference type="GO" id="GO:0005886">
    <property type="term" value="C:plasma membrane"/>
    <property type="evidence" value="ECO:0007669"/>
    <property type="project" value="TreeGrafter"/>
</dbReference>
<dbReference type="PANTHER" id="PTHR43047:SF72">
    <property type="entry name" value="OSMOSENSING HISTIDINE PROTEIN KINASE SLN1"/>
    <property type="match status" value="1"/>
</dbReference>
<feature type="domain" description="Response regulatory" evidence="7">
    <location>
        <begin position="169"/>
        <end position="286"/>
    </location>
</feature>
<gene>
    <name evidence="8" type="ORF">H6A34_13935</name>
</gene>
<feature type="domain" description="Histidine kinase" evidence="6">
    <location>
        <begin position="1"/>
        <end position="148"/>
    </location>
</feature>
<dbReference type="SUPFAM" id="SSF55874">
    <property type="entry name" value="ATPase domain of HSP90 chaperone/DNA topoisomerase II/histidine kinase"/>
    <property type="match status" value="1"/>
</dbReference>
<dbReference type="EMBL" id="JACJJG010000168">
    <property type="protein sequence ID" value="MBM6674958.1"/>
    <property type="molecule type" value="Genomic_DNA"/>
</dbReference>
<dbReference type="EC" id="2.7.13.3" evidence="2"/>
<dbReference type="CDD" id="cd17546">
    <property type="entry name" value="REC_hyHK_CKI1_RcsC-like"/>
    <property type="match status" value="1"/>
</dbReference>
<dbReference type="InterPro" id="IPR003594">
    <property type="entry name" value="HATPase_dom"/>
</dbReference>
<dbReference type="Pfam" id="PF02518">
    <property type="entry name" value="HATPase_c"/>
    <property type="match status" value="1"/>
</dbReference>
<evidence type="ECO:0000256" key="3">
    <source>
        <dbReference type="ARBA" id="ARBA00022679"/>
    </source>
</evidence>